<dbReference type="PIRSF" id="PIRSF000853">
    <property type="entry name" value="PPDK"/>
    <property type="match status" value="1"/>
</dbReference>
<evidence type="ECO:0000256" key="13">
    <source>
        <dbReference type="PIRSR" id="PIRSR000853-2"/>
    </source>
</evidence>
<dbReference type="Proteomes" id="UP000639396">
    <property type="component" value="Unassembled WGS sequence"/>
</dbReference>
<dbReference type="GO" id="GO:0046872">
    <property type="term" value="F:metal ion binding"/>
    <property type="evidence" value="ECO:0007669"/>
    <property type="project" value="UniProtKB-UniRule"/>
</dbReference>
<dbReference type="InterPro" id="IPR015813">
    <property type="entry name" value="Pyrv/PenolPyrv_kinase-like_dom"/>
</dbReference>
<feature type="binding site" evidence="14">
    <location>
        <position position="760"/>
    </location>
    <ligand>
        <name>Mg(2+)</name>
        <dbReference type="ChEBI" id="CHEBI:18420"/>
    </ligand>
</feature>
<dbReference type="Gene3D" id="3.20.20.60">
    <property type="entry name" value="Phosphoenolpyruvate-binding domains"/>
    <property type="match status" value="1"/>
</dbReference>
<dbReference type="Pfam" id="PF00391">
    <property type="entry name" value="PEP-utilizers"/>
    <property type="match status" value="1"/>
</dbReference>
<dbReference type="PROSITE" id="PS00742">
    <property type="entry name" value="PEP_ENZYMES_2"/>
    <property type="match status" value="1"/>
</dbReference>
<comment type="similarity">
    <text evidence="2 11">Belongs to the PEP-utilizing enzyme family.</text>
</comment>
<feature type="binding site" evidence="13">
    <location>
        <position position="782"/>
    </location>
    <ligand>
        <name>substrate</name>
    </ligand>
</feature>
<evidence type="ECO:0000313" key="19">
    <source>
        <dbReference type="Proteomes" id="UP000639396"/>
    </source>
</evidence>
<dbReference type="Gene3D" id="1.10.189.10">
    <property type="entry name" value="Pyruvate Phosphate Dikinase, domain 2"/>
    <property type="match status" value="1"/>
</dbReference>
<reference evidence="18" key="1">
    <citation type="submission" date="2020-09" db="EMBL/GenBank/DDBJ databases">
        <title>A novel bacterium of genus Paenibacillus, isolated from South China Sea.</title>
        <authorList>
            <person name="Huang H."/>
            <person name="Mo K."/>
            <person name="Hu Y."/>
        </authorList>
    </citation>
    <scope>NUCLEOTIDE SEQUENCE</scope>
    <source>
        <strain evidence="18">IB182363</strain>
    </source>
</reference>
<keyword evidence="5 18" id="KW-0808">Transferase</keyword>
<feature type="binding site" evidence="13">
    <location>
        <position position="783"/>
    </location>
    <ligand>
        <name>substrate</name>
    </ligand>
</feature>
<evidence type="ECO:0000256" key="5">
    <source>
        <dbReference type="ARBA" id="ARBA00022679"/>
    </source>
</evidence>
<dbReference type="AlphaFoldDB" id="A0A927H1K2"/>
<keyword evidence="8" id="KW-0418">Kinase</keyword>
<dbReference type="InterPro" id="IPR018274">
    <property type="entry name" value="PEP_util_AS"/>
</dbReference>
<dbReference type="PANTHER" id="PTHR22931:SF9">
    <property type="entry name" value="PYRUVATE, PHOSPHATE DIKINASE 1, CHLOROPLASTIC"/>
    <property type="match status" value="1"/>
</dbReference>
<gene>
    <name evidence="18" type="ORF">IDH45_20765</name>
</gene>
<evidence type="ECO:0000313" key="18">
    <source>
        <dbReference type="EMBL" id="MBD2864423.1"/>
    </source>
</evidence>
<feature type="domain" description="PEP-utilising enzyme mobile" evidence="15">
    <location>
        <begin position="423"/>
        <end position="503"/>
    </location>
</feature>
<feature type="domain" description="Pyruvate phosphate dikinase AMP/ATP-binding" evidence="16">
    <location>
        <begin position="21"/>
        <end position="57"/>
    </location>
</feature>
<dbReference type="SUPFAM" id="SSF51621">
    <property type="entry name" value="Phosphoenolpyruvate/pyruvate domain"/>
    <property type="match status" value="1"/>
</dbReference>
<proteinExistence type="inferred from homology"/>
<evidence type="ECO:0000256" key="3">
    <source>
        <dbReference type="ARBA" id="ARBA00011994"/>
    </source>
</evidence>
<dbReference type="InterPro" id="IPR000121">
    <property type="entry name" value="PEP_util_C"/>
</dbReference>
<evidence type="ECO:0000256" key="1">
    <source>
        <dbReference type="ARBA" id="ARBA00001946"/>
    </source>
</evidence>
<evidence type="ECO:0000259" key="17">
    <source>
        <dbReference type="Pfam" id="PF02896"/>
    </source>
</evidence>
<dbReference type="SUPFAM" id="SSF52009">
    <property type="entry name" value="Phosphohistidine domain"/>
    <property type="match status" value="1"/>
</dbReference>
<dbReference type="Gene3D" id="1.20.80.30">
    <property type="match status" value="1"/>
</dbReference>
<dbReference type="GO" id="GO:0050242">
    <property type="term" value="F:pyruvate, phosphate dikinase activity"/>
    <property type="evidence" value="ECO:0007669"/>
    <property type="project" value="UniProtKB-UniRule"/>
</dbReference>
<feature type="binding site" evidence="13">
    <location>
        <position position="760"/>
    </location>
    <ligand>
        <name>substrate</name>
    </ligand>
</feature>
<keyword evidence="10 14" id="KW-0460">Magnesium</keyword>
<feature type="active site" description="Tele-phosphohistidine intermediate" evidence="12">
    <location>
        <position position="455"/>
    </location>
</feature>
<dbReference type="GO" id="GO:0005524">
    <property type="term" value="F:ATP binding"/>
    <property type="evidence" value="ECO:0007669"/>
    <property type="project" value="UniProtKB-UniRule"/>
</dbReference>
<keyword evidence="6 14" id="KW-0479">Metal-binding</keyword>
<feature type="domain" description="PEP-utilising enzyme C-terminal" evidence="17">
    <location>
        <begin position="519"/>
        <end position="885"/>
    </location>
</feature>
<dbReference type="GO" id="GO:0016301">
    <property type="term" value="F:kinase activity"/>
    <property type="evidence" value="ECO:0007669"/>
    <property type="project" value="UniProtKB-UniRule"/>
</dbReference>
<dbReference type="NCBIfam" id="NF004531">
    <property type="entry name" value="PRK05878.1"/>
    <property type="match status" value="1"/>
</dbReference>
<evidence type="ECO:0000256" key="6">
    <source>
        <dbReference type="ARBA" id="ARBA00022723"/>
    </source>
</evidence>
<dbReference type="InterPro" id="IPR002192">
    <property type="entry name" value="PPDK_AMP/ATP-bd"/>
</dbReference>
<protein>
    <recommendedName>
        <fullName evidence="4 11">Pyruvate, phosphate dikinase</fullName>
        <ecNumber evidence="3 11">2.7.9.1</ecNumber>
    </recommendedName>
</protein>
<evidence type="ECO:0000256" key="4">
    <source>
        <dbReference type="ARBA" id="ARBA00020138"/>
    </source>
</evidence>
<comment type="caution">
    <text evidence="18">The sequence shown here is derived from an EMBL/GenBank/DDBJ whole genome shotgun (WGS) entry which is preliminary data.</text>
</comment>
<feature type="domain" description="Pyruvate phosphate dikinase AMP/ATP-binding" evidence="16">
    <location>
        <begin position="59"/>
        <end position="290"/>
    </location>
</feature>
<keyword evidence="18" id="KW-0670">Pyruvate</keyword>
<dbReference type="Pfam" id="PF02896">
    <property type="entry name" value="PEP-utilizers_C"/>
    <property type="match status" value="1"/>
</dbReference>
<evidence type="ECO:0000256" key="12">
    <source>
        <dbReference type="PIRSR" id="PIRSR000853-1"/>
    </source>
</evidence>
<dbReference type="InterPro" id="IPR010121">
    <property type="entry name" value="Pyruvate_phosphate_dikinase"/>
</dbReference>
<evidence type="ECO:0000259" key="15">
    <source>
        <dbReference type="Pfam" id="PF00391"/>
    </source>
</evidence>
<feature type="binding site" evidence="14">
    <location>
        <position position="784"/>
    </location>
    <ligand>
        <name>Mg(2+)</name>
        <dbReference type="ChEBI" id="CHEBI:18420"/>
    </ligand>
</feature>
<feature type="domain" description="Pyruvate phosphate dikinase AMP/ATP-binding" evidence="16">
    <location>
        <begin position="306"/>
        <end position="349"/>
    </location>
</feature>
<keyword evidence="9" id="KW-0067">ATP-binding</keyword>
<dbReference type="PANTHER" id="PTHR22931">
    <property type="entry name" value="PHOSPHOENOLPYRUVATE DIKINASE-RELATED"/>
    <property type="match status" value="1"/>
</dbReference>
<dbReference type="InterPro" id="IPR013815">
    <property type="entry name" value="ATP_grasp_subdomain_1"/>
</dbReference>
<accession>A0A927H1K2</accession>
<dbReference type="Pfam" id="PF01326">
    <property type="entry name" value="PPDK_N"/>
    <property type="match status" value="3"/>
</dbReference>
<keyword evidence="19" id="KW-1185">Reference proteome</keyword>
<dbReference type="InterPro" id="IPR036637">
    <property type="entry name" value="Phosphohistidine_dom_sf"/>
</dbReference>
<evidence type="ECO:0000256" key="2">
    <source>
        <dbReference type="ARBA" id="ARBA00007837"/>
    </source>
</evidence>
<evidence type="ECO:0000256" key="8">
    <source>
        <dbReference type="ARBA" id="ARBA00022777"/>
    </source>
</evidence>
<evidence type="ECO:0000256" key="7">
    <source>
        <dbReference type="ARBA" id="ARBA00022741"/>
    </source>
</evidence>
<feature type="active site" description="Proton donor" evidence="12">
    <location>
        <position position="847"/>
    </location>
</feature>
<dbReference type="EC" id="2.7.9.1" evidence="3 11"/>
<organism evidence="18 19">
    <name type="scientific">Paenibacillus oceani</name>
    <dbReference type="NCBI Taxonomy" id="2772510"/>
    <lineage>
        <taxon>Bacteria</taxon>
        <taxon>Bacillati</taxon>
        <taxon>Bacillota</taxon>
        <taxon>Bacilli</taxon>
        <taxon>Bacillales</taxon>
        <taxon>Paenibacillaceae</taxon>
        <taxon>Paenibacillus</taxon>
    </lineage>
</organism>
<sequence>MINGNGLVQSFEQGHAGMKMELGGKGANLAEMTRAGLPVPPGFTITTQACRDYYASGEQLPAGLMDEVNVALRELEKKQNKQFGDAACPLLVSVRSGSVSSMPGMMDTILNVGLNDVTVHGVAEATQNPRFAYDCYRRLIQMFGNVVFGIEPIRFEKLLHEMKTSCGVEHDRDVSAEGWKQLVDRYKELIASKSGKPFPQSADEQLQLAVEAVFRSWNNSRARVYRKVNRIPDEQGTAVNIQAMVFGNKGDDCGTGVVFTRDPSTGEKQLYGEYLTNAQGEDVVAGVRTPLPIAELERDMPDVFASLKHTAERLERHYRDMQDIEFTVEHGTLYLLQTRTGKRSAQAAMKIGVDLVDEGILTKEEAIARIEIGHLDQLLHPAIPADAVLDVLAVGLPASPGAATGEAVFDADTAEEKAKAGRRVILIRSETTPEDIHGVLAAEGVLTSRGGMTSHAAVVARGMGKPCVCGCEEVRIDADTRELRAGETIIREGDSISIDGSTGRVIRGEVPLRAGEMSAELSRLLEWADGIRTLRVAANADNPADAAKAREFGAEGIGLCRTEHMFLAPERLPAVREMILAETKEEREAALVKLLPMQQEDFEGMFRVMDGLPVTIRLLDPPLHEFLPNADELRARAAELAADIRSGGDSSGELRSQAAELETMLRKVRSLHEANPMLGQRGCRLGVLFPEIYDMQTEAVFRAAAVCIREGVHVWPEVMVPLVGHVNELRFLRGRIEHTAENVLGELLSRCPYKVGTMIEVPRAALTAAQIAECADFFSFGTNDLTQMTYGCSRDDAEGKFLTHYVDHKLLPANPFQTLDRDGVGQLIEWALEQGKAVRGDLKTGVCGEHGGDPESIFFCHQAGLDYVSCSPYRIPLARIAAAQARLALGPVERQPAAARVAVAAGR</sequence>
<feature type="binding site" evidence="13">
    <location>
        <position position="617"/>
    </location>
    <ligand>
        <name>substrate</name>
    </ligand>
</feature>
<comment type="catalytic activity">
    <reaction evidence="11">
        <text>pyruvate + phosphate + ATP = phosphoenolpyruvate + AMP + diphosphate + H(+)</text>
        <dbReference type="Rhea" id="RHEA:10756"/>
        <dbReference type="ChEBI" id="CHEBI:15361"/>
        <dbReference type="ChEBI" id="CHEBI:15378"/>
        <dbReference type="ChEBI" id="CHEBI:30616"/>
        <dbReference type="ChEBI" id="CHEBI:33019"/>
        <dbReference type="ChEBI" id="CHEBI:43474"/>
        <dbReference type="ChEBI" id="CHEBI:58702"/>
        <dbReference type="ChEBI" id="CHEBI:456215"/>
        <dbReference type="EC" id="2.7.9.1"/>
    </reaction>
</comment>
<evidence type="ECO:0000256" key="10">
    <source>
        <dbReference type="ARBA" id="ARBA00022842"/>
    </source>
</evidence>
<dbReference type="EMBL" id="JACXJA010000029">
    <property type="protein sequence ID" value="MBD2864423.1"/>
    <property type="molecule type" value="Genomic_DNA"/>
</dbReference>
<dbReference type="InterPro" id="IPR023151">
    <property type="entry name" value="PEP_util_CS"/>
</dbReference>
<dbReference type="RefSeq" id="WP_190930051.1">
    <property type="nucleotide sequence ID" value="NZ_JACXJA010000029.1"/>
</dbReference>
<dbReference type="PROSITE" id="PS00370">
    <property type="entry name" value="PEP_ENZYMES_PHOS_SITE"/>
    <property type="match status" value="1"/>
</dbReference>
<evidence type="ECO:0000256" key="9">
    <source>
        <dbReference type="ARBA" id="ARBA00022840"/>
    </source>
</evidence>
<dbReference type="Gene3D" id="3.30.470.20">
    <property type="entry name" value="ATP-grasp fold, B domain"/>
    <property type="match status" value="1"/>
</dbReference>
<evidence type="ECO:0000256" key="14">
    <source>
        <dbReference type="PIRSR" id="PIRSR000853-3"/>
    </source>
</evidence>
<dbReference type="Gene3D" id="3.30.1490.20">
    <property type="entry name" value="ATP-grasp fold, A domain"/>
    <property type="match status" value="1"/>
</dbReference>
<evidence type="ECO:0000256" key="11">
    <source>
        <dbReference type="PIRNR" id="PIRNR000853"/>
    </source>
</evidence>
<evidence type="ECO:0000259" key="16">
    <source>
        <dbReference type="Pfam" id="PF01326"/>
    </source>
</evidence>
<dbReference type="NCBIfam" id="TIGR01828">
    <property type="entry name" value="pyru_phos_dikin"/>
    <property type="match status" value="1"/>
</dbReference>
<name>A0A927H1K2_9BACL</name>
<dbReference type="InterPro" id="IPR040442">
    <property type="entry name" value="Pyrv_kinase-like_dom_sf"/>
</dbReference>
<dbReference type="SUPFAM" id="SSF56059">
    <property type="entry name" value="Glutathione synthetase ATP-binding domain-like"/>
    <property type="match status" value="1"/>
</dbReference>
<feature type="binding site" evidence="13">
    <location>
        <position position="781"/>
    </location>
    <ligand>
        <name>substrate</name>
    </ligand>
</feature>
<keyword evidence="7" id="KW-0547">Nucleotide-binding</keyword>
<feature type="binding site" evidence="13">
    <location>
        <position position="784"/>
    </location>
    <ligand>
        <name>substrate</name>
    </ligand>
</feature>
<dbReference type="Gene3D" id="3.50.30.10">
    <property type="entry name" value="Phosphohistidine domain"/>
    <property type="match status" value="1"/>
</dbReference>
<dbReference type="InterPro" id="IPR008279">
    <property type="entry name" value="PEP-util_enz_mobile_dom"/>
</dbReference>
<comment type="cofactor">
    <cofactor evidence="1 11 14">
        <name>Mg(2+)</name>
        <dbReference type="ChEBI" id="CHEBI:18420"/>
    </cofactor>
</comment>
<feature type="binding site" evidence="13">
    <location>
        <position position="561"/>
    </location>
    <ligand>
        <name>substrate</name>
    </ligand>
</feature>